<evidence type="ECO:0000256" key="2">
    <source>
        <dbReference type="ARBA" id="ARBA00005051"/>
    </source>
</evidence>
<evidence type="ECO:0000256" key="3">
    <source>
        <dbReference type="ARBA" id="ARBA00013253"/>
    </source>
</evidence>
<evidence type="ECO:0000259" key="9">
    <source>
        <dbReference type="PROSITE" id="PS00794"/>
    </source>
</evidence>
<evidence type="ECO:0000256" key="4">
    <source>
        <dbReference type="ARBA" id="ARBA00022679"/>
    </source>
</evidence>
<dbReference type="EC" id="2.7.6.3" evidence="3"/>
<dbReference type="RefSeq" id="WP_270895735.1">
    <property type="nucleotide sequence ID" value="NZ_JBHSPF010000046.1"/>
</dbReference>
<dbReference type="Pfam" id="PF01288">
    <property type="entry name" value="HPPK"/>
    <property type="match status" value="1"/>
</dbReference>
<evidence type="ECO:0000313" key="10">
    <source>
        <dbReference type="EMBL" id="MFC5629045.1"/>
    </source>
</evidence>
<keyword evidence="8" id="KW-0289">Folate biosynthesis</keyword>
<reference evidence="11" key="1">
    <citation type="journal article" date="2019" name="Int. J. Syst. Evol. Microbiol.">
        <title>The Global Catalogue of Microorganisms (GCM) 10K type strain sequencing project: providing services to taxonomists for standard genome sequencing and annotation.</title>
        <authorList>
            <consortium name="The Broad Institute Genomics Platform"/>
            <consortium name="The Broad Institute Genome Sequencing Center for Infectious Disease"/>
            <person name="Wu L."/>
            <person name="Ma J."/>
        </authorList>
    </citation>
    <scope>NUCLEOTIDE SEQUENCE [LARGE SCALE GENOMIC DNA]</scope>
    <source>
        <strain evidence="11">CGMCC 1.15790</strain>
    </source>
</reference>
<keyword evidence="5" id="KW-0547">Nucleotide-binding</keyword>
<evidence type="ECO:0000256" key="8">
    <source>
        <dbReference type="ARBA" id="ARBA00022909"/>
    </source>
</evidence>
<evidence type="ECO:0000256" key="6">
    <source>
        <dbReference type="ARBA" id="ARBA00022777"/>
    </source>
</evidence>
<dbReference type="GO" id="GO:0003848">
    <property type="term" value="F:2-amino-4-hydroxy-6-hydroxymethyldihydropteridine diphosphokinase activity"/>
    <property type="evidence" value="ECO:0007669"/>
    <property type="project" value="UniProtKB-EC"/>
</dbReference>
<evidence type="ECO:0000256" key="7">
    <source>
        <dbReference type="ARBA" id="ARBA00022840"/>
    </source>
</evidence>
<dbReference type="PANTHER" id="PTHR43071">
    <property type="entry name" value="2-AMINO-4-HYDROXY-6-HYDROXYMETHYLDIHYDROPTERIDINE PYROPHOSPHOKINASE"/>
    <property type="match status" value="1"/>
</dbReference>
<dbReference type="PROSITE" id="PS00794">
    <property type="entry name" value="HPPK"/>
    <property type="match status" value="1"/>
</dbReference>
<dbReference type="Gene3D" id="3.30.70.560">
    <property type="entry name" value="7,8-Dihydro-6-hydroxymethylpterin-pyrophosphokinase HPPK"/>
    <property type="match status" value="1"/>
</dbReference>
<dbReference type="Proteomes" id="UP001596143">
    <property type="component" value="Unassembled WGS sequence"/>
</dbReference>
<organism evidence="10 11">
    <name type="scientific">Aliibacillus thermotolerans</name>
    <dbReference type="NCBI Taxonomy" id="1834418"/>
    <lineage>
        <taxon>Bacteria</taxon>
        <taxon>Bacillati</taxon>
        <taxon>Bacillota</taxon>
        <taxon>Bacilli</taxon>
        <taxon>Bacillales</taxon>
        <taxon>Bacillaceae</taxon>
        <taxon>Aliibacillus</taxon>
    </lineage>
</organism>
<comment type="pathway">
    <text evidence="2">Cofactor biosynthesis; tetrahydrofolate biosynthesis; 2-amino-4-hydroxy-6-hydroxymethyl-7,8-dihydropteridine diphosphate from 7,8-dihydroneopterin triphosphate: step 4/4.</text>
</comment>
<protein>
    <recommendedName>
        <fullName evidence="3">2-amino-4-hydroxy-6-hydroxymethyldihydropteridine diphosphokinase</fullName>
        <ecNumber evidence="3">2.7.6.3</ecNumber>
    </recommendedName>
</protein>
<keyword evidence="6" id="KW-0418">Kinase</keyword>
<dbReference type="EMBL" id="JBHSPF010000046">
    <property type="protein sequence ID" value="MFC5629045.1"/>
    <property type="molecule type" value="Genomic_DNA"/>
</dbReference>
<comment type="catalytic activity">
    <reaction evidence="1">
        <text>6-hydroxymethyl-7,8-dihydropterin + ATP = (7,8-dihydropterin-6-yl)methyl diphosphate + AMP + H(+)</text>
        <dbReference type="Rhea" id="RHEA:11412"/>
        <dbReference type="ChEBI" id="CHEBI:15378"/>
        <dbReference type="ChEBI" id="CHEBI:30616"/>
        <dbReference type="ChEBI" id="CHEBI:44841"/>
        <dbReference type="ChEBI" id="CHEBI:72950"/>
        <dbReference type="ChEBI" id="CHEBI:456215"/>
        <dbReference type="EC" id="2.7.6.3"/>
    </reaction>
</comment>
<dbReference type="NCBIfam" id="TIGR01498">
    <property type="entry name" value="folK"/>
    <property type="match status" value="1"/>
</dbReference>
<dbReference type="SUPFAM" id="SSF55083">
    <property type="entry name" value="6-hydroxymethyl-7,8-dihydropterin pyrophosphokinase, HPPK"/>
    <property type="match status" value="1"/>
</dbReference>
<gene>
    <name evidence="10" type="primary">folK</name>
    <name evidence="10" type="ORF">ACFPTR_09180</name>
</gene>
<dbReference type="InterPro" id="IPR035907">
    <property type="entry name" value="Hppk_sf"/>
</dbReference>
<proteinExistence type="predicted"/>
<dbReference type="InterPro" id="IPR000550">
    <property type="entry name" value="Hppk"/>
</dbReference>
<evidence type="ECO:0000256" key="5">
    <source>
        <dbReference type="ARBA" id="ARBA00022741"/>
    </source>
</evidence>
<dbReference type="CDD" id="cd00483">
    <property type="entry name" value="HPPK"/>
    <property type="match status" value="1"/>
</dbReference>
<sequence>MTHRVYIGLGSNIGDRYFYLTTALKQLESHENIQVTKFSSIYETDPVGFTNQGKFLNLVAEIHTTLSPHALLHVTQRIESALKRVRTVRWGPRTIDLDILLFNDENIRMNDLLIPHPRMHERAFVLIPLVEIAADAYVPTQSCSVRTLANALPKREKETVVLWKHQMGVEIDRIKSM</sequence>
<evidence type="ECO:0000313" key="11">
    <source>
        <dbReference type="Proteomes" id="UP001596143"/>
    </source>
</evidence>
<dbReference type="PANTHER" id="PTHR43071:SF1">
    <property type="entry name" value="2-AMINO-4-HYDROXY-6-HYDROXYMETHYLDIHYDROPTERIDINE PYROPHOSPHOKINASE"/>
    <property type="match status" value="1"/>
</dbReference>
<name>A0ABW0U8B4_9BACI</name>
<keyword evidence="11" id="KW-1185">Reference proteome</keyword>
<comment type="caution">
    <text evidence="10">The sequence shown here is derived from an EMBL/GenBank/DDBJ whole genome shotgun (WGS) entry which is preliminary data.</text>
</comment>
<keyword evidence="4 10" id="KW-0808">Transferase</keyword>
<evidence type="ECO:0000256" key="1">
    <source>
        <dbReference type="ARBA" id="ARBA00000198"/>
    </source>
</evidence>
<feature type="domain" description="7,8-dihydro-6-hydroxymethylpterin-pyrophosphokinase" evidence="9">
    <location>
        <begin position="89"/>
        <end position="100"/>
    </location>
</feature>
<accession>A0ABW0U8B4</accession>
<keyword evidence="7" id="KW-0067">ATP-binding</keyword>